<dbReference type="NCBIfam" id="NF006043">
    <property type="entry name" value="PRK08186.1"/>
    <property type="match status" value="1"/>
</dbReference>
<dbReference type="InterPro" id="IPR036928">
    <property type="entry name" value="AS_sf"/>
</dbReference>
<dbReference type="NCBIfam" id="TIGR02713">
    <property type="entry name" value="allophanate_hyd"/>
    <property type="match status" value="1"/>
</dbReference>
<dbReference type="PANTHER" id="PTHR11895:SF169">
    <property type="entry name" value="GLUTAMYL-TRNA(GLN) AMIDOTRANSFERASE"/>
    <property type="match status" value="1"/>
</dbReference>
<proteinExistence type="predicted"/>
<sequence length="588" mass="61733">MISPRMEIARLHSAYRRGTCTPRDVAERTLAAIDARGRDGVWISVSDRLVRDAEALDPADRDRLPLWGIPFAVKDNMDVEGWATTAACPSFAYSPQQSAPVVRDLIAAGAILVGKTNLDQFATGLNGTRSPYGTPSSAHDSSLISGGSSSGSAVAVAAGLVAFSLATDTAGSGRVPAALNGVVGLKPSVGLVSTRGVVPACRSLDCVSVMANSVADAAIVAQVIAGFDDQDPWSRPLPVPSARVASVSLAGVRLGVPEVVAGWGERGEEDAWSRVRADLVRAGAELVEIDYTPLLEAGRHLYGGAWLAERATAVSVALEEDRDDVDPVVRQILAGAGAMSAAQVWSSMHRVWELRREADDILRSVDALLTPTVTKTYTVEQMRADPVELNAQLGTYTTFTNLLDMCAIAVPAGSTAAHVPFGVTLHGPSGADQELAGLASALADAVDQDSLMEVAVVGAHLEGFGLHHQITDRGGLLSRRTMTAPRYRLYALPGDEPRRPGLVTDLREGARIEVEVYRLPTATVGSFLRGVSAPLAIGTLELDDGTAVHGFVCDPTALEGARDITAYGGWRSYMAAAADDLNRAADAS</sequence>
<organism evidence="3 4">
    <name type="scientific">Microbacterium sediminicola</name>
    <dbReference type="NCBI Taxonomy" id="415210"/>
    <lineage>
        <taxon>Bacteria</taxon>
        <taxon>Bacillati</taxon>
        <taxon>Actinomycetota</taxon>
        <taxon>Actinomycetes</taxon>
        <taxon>Micrococcales</taxon>
        <taxon>Microbacteriaceae</taxon>
        <taxon>Microbacterium</taxon>
    </lineage>
</organism>
<evidence type="ECO:0000313" key="3">
    <source>
        <dbReference type="EMBL" id="GAA1691599.1"/>
    </source>
</evidence>
<protein>
    <submittedName>
        <fullName evidence="3">Allophanate hydrolase</fullName>
    </submittedName>
</protein>
<feature type="domain" description="Amidase" evidence="1">
    <location>
        <begin position="44"/>
        <end position="435"/>
    </location>
</feature>
<dbReference type="Gene3D" id="1.20.58.1700">
    <property type="match status" value="1"/>
</dbReference>
<accession>A0ABP4TTS8</accession>
<comment type="caution">
    <text evidence="3">The sequence shown here is derived from an EMBL/GenBank/DDBJ whole genome shotgun (WGS) entry which is preliminary data.</text>
</comment>
<dbReference type="PANTHER" id="PTHR11895">
    <property type="entry name" value="TRANSAMIDASE"/>
    <property type="match status" value="1"/>
</dbReference>
<dbReference type="InterPro" id="IPR053844">
    <property type="entry name" value="AH_C"/>
</dbReference>
<name>A0ABP4TTS8_9MICO</name>
<dbReference type="InterPro" id="IPR000120">
    <property type="entry name" value="Amidase"/>
</dbReference>
<keyword evidence="3" id="KW-0378">Hydrolase</keyword>
<dbReference type="Proteomes" id="UP001501690">
    <property type="component" value="Unassembled WGS sequence"/>
</dbReference>
<feature type="domain" description="Allophanate hydrolase C-terminal" evidence="2">
    <location>
        <begin position="452"/>
        <end position="575"/>
    </location>
</feature>
<dbReference type="Pfam" id="PF01425">
    <property type="entry name" value="Amidase"/>
    <property type="match status" value="1"/>
</dbReference>
<evidence type="ECO:0000313" key="4">
    <source>
        <dbReference type="Proteomes" id="UP001501690"/>
    </source>
</evidence>
<evidence type="ECO:0000259" key="1">
    <source>
        <dbReference type="Pfam" id="PF01425"/>
    </source>
</evidence>
<dbReference type="Gene3D" id="3.90.1300.10">
    <property type="entry name" value="Amidase signature (AS) domain"/>
    <property type="match status" value="1"/>
</dbReference>
<dbReference type="GO" id="GO:0016787">
    <property type="term" value="F:hydrolase activity"/>
    <property type="evidence" value="ECO:0007669"/>
    <property type="project" value="UniProtKB-KW"/>
</dbReference>
<keyword evidence="4" id="KW-1185">Reference proteome</keyword>
<dbReference type="Gene3D" id="3.10.490.10">
    <property type="entry name" value="Gamma-glutamyl cyclotransferase-like"/>
    <property type="match status" value="1"/>
</dbReference>
<evidence type="ECO:0000259" key="2">
    <source>
        <dbReference type="Pfam" id="PF21986"/>
    </source>
</evidence>
<dbReference type="Pfam" id="PF21986">
    <property type="entry name" value="AH_C"/>
    <property type="match status" value="1"/>
</dbReference>
<dbReference type="InterPro" id="IPR023631">
    <property type="entry name" value="Amidase_dom"/>
</dbReference>
<dbReference type="SUPFAM" id="SSF75304">
    <property type="entry name" value="Amidase signature (AS) enzymes"/>
    <property type="match status" value="1"/>
</dbReference>
<gene>
    <name evidence="3" type="primary">atzF</name>
    <name evidence="3" type="ORF">GCM10009808_05740</name>
</gene>
<dbReference type="RefSeq" id="WP_286932984.1">
    <property type="nucleotide sequence ID" value="NZ_BAAAPL010000001.1"/>
</dbReference>
<reference evidence="4" key="1">
    <citation type="journal article" date="2019" name="Int. J. Syst. Evol. Microbiol.">
        <title>The Global Catalogue of Microorganisms (GCM) 10K type strain sequencing project: providing services to taxonomists for standard genome sequencing and annotation.</title>
        <authorList>
            <consortium name="The Broad Institute Genomics Platform"/>
            <consortium name="The Broad Institute Genome Sequencing Center for Infectious Disease"/>
            <person name="Wu L."/>
            <person name="Ma J."/>
        </authorList>
    </citation>
    <scope>NUCLEOTIDE SEQUENCE [LARGE SCALE GENOMIC DNA]</scope>
    <source>
        <strain evidence="4">JCM 15577</strain>
    </source>
</reference>
<dbReference type="EMBL" id="BAAAPL010000001">
    <property type="protein sequence ID" value="GAA1691599.1"/>
    <property type="molecule type" value="Genomic_DNA"/>
</dbReference>
<dbReference type="InterPro" id="IPR014085">
    <property type="entry name" value="Allophanate_hydrolase"/>
</dbReference>